<dbReference type="WBParaSite" id="ACAC_0001152001-mRNA-1">
    <property type="protein sequence ID" value="ACAC_0001152001-mRNA-1"/>
    <property type="gene ID" value="ACAC_0001152001"/>
</dbReference>
<keyword evidence="2" id="KW-1185">Reference proteome</keyword>
<name>A0A0K0DJE5_ANGCA</name>
<accession>A0A0K0DJE5</accession>
<evidence type="ECO:0000313" key="2">
    <source>
        <dbReference type="Proteomes" id="UP000035642"/>
    </source>
</evidence>
<organism evidence="2 3">
    <name type="scientific">Angiostrongylus cantonensis</name>
    <name type="common">Rat lungworm</name>
    <dbReference type="NCBI Taxonomy" id="6313"/>
    <lineage>
        <taxon>Eukaryota</taxon>
        <taxon>Metazoa</taxon>
        <taxon>Ecdysozoa</taxon>
        <taxon>Nematoda</taxon>
        <taxon>Chromadorea</taxon>
        <taxon>Rhabditida</taxon>
        <taxon>Rhabditina</taxon>
        <taxon>Rhabditomorpha</taxon>
        <taxon>Strongyloidea</taxon>
        <taxon>Metastrongylidae</taxon>
        <taxon>Angiostrongylus</taxon>
    </lineage>
</organism>
<feature type="compositionally biased region" description="Basic and acidic residues" evidence="1">
    <location>
        <begin position="21"/>
        <end position="35"/>
    </location>
</feature>
<dbReference type="AlphaFoldDB" id="A0A0K0DJE5"/>
<dbReference type="STRING" id="6313.A0A0K0DJE5"/>
<evidence type="ECO:0000313" key="3">
    <source>
        <dbReference type="WBParaSite" id="ACAC_0001152001-mRNA-1"/>
    </source>
</evidence>
<protein>
    <submittedName>
        <fullName evidence="3">Zf-C5HC2 domain-containing protein</fullName>
    </submittedName>
</protein>
<reference evidence="3" key="2">
    <citation type="submission" date="2017-02" db="UniProtKB">
        <authorList>
            <consortium name="WormBaseParasite"/>
        </authorList>
    </citation>
    <scope>IDENTIFICATION</scope>
</reference>
<feature type="compositionally biased region" description="Polar residues" evidence="1">
    <location>
        <begin position="1"/>
        <end position="16"/>
    </location>
</feature>
<proteinExistence type="predicted"/>
<evidence type="ECO:0000256" key="1">
    <source>
        <dbReference type="SAM" id="MobiDB-lite"/>
    </source>
</evidence>
<dbReference type="Proteomes" id="UP000035642">
    <property type="component" value="Unassembled WGS sequence"/>
</dbReference>
<reference evidence="2" key="1">
    <citation type="submission" date="2012-09" db="EMBL/GenBank/DDBJ databases">
        <authorList>
            <person name="Martin A.A."/>
        </authorList>
    </citation>
    <scope>NUCLEOTIDE SEQUENCE</scope>
</reference>
<sequence length="136" mass="15198">MEIENLVSSDQNQPGSAVSDFRGHDDEGFVSKQEDNGFPVCLGPQRSRVEKLLPRKVTCILCEEEEVLCPKSGKAFKCATYVQKSLLFAQHDEPENDAKLRDLGSADLLFGIDISTCSDTMHYKCFHSLLETLLSR</sequence>
<feature type="region of interest" description="Disordered" evidence="1">
    <location>
        <begin position="1"/>
        <end position="38"/>
    </location>
</feature>